<proteinExistence type="predicted"/>
<dbReference type="PANTHER" id="PTHR43777">
    <property type="entry name" value="MOLYBDENUM COFACTOR CYTIDYLYLTRANSFERASE"/>
    <property type="match status" value="1"/>
</dbReference>
<dbReference type="Proteomes" id="UP000290218">
    <property type="component" value="Unassembled WGS sequence"/>
</dbReference>
<gene>
    <name evidence="2" type="ORF">ESB00_16985</name>
</gene>
<evidence type="ECO:0000313" key="3">
    <source>
        <dbReference type="Proteomes" id="UP000290218"/>
    </source>
</evidence>
<dbReference type="RefSeq" id="WP_129048979.1">
    <property type="nucleotide sequence ID" value="NZ_SDHX01000002.1"/>
</dbReference>
<evidence type="ECO:0000313" key="2">
    <source>
        <dbReference type="EMBL" id="RXK53389.1"/>
    </source>
</evidence>
<keyword evidence="3" id="KW-1185">Reference proteome</keyword>
<protein>
    <submittedName>
        <fullName evidence="2">Nucleotidyltransferase family protein</fullName>
    </submittedName>
</protein>
<dbReference type="AlphaFoldDB" id="A0A4Q1C533"/>
<dbReference type="Gene3D" id="3.90.550.10">
    <property type="entry name" value="Spore Coat Polysaccharide Biosynthesis Protein SpsA, Chain A"/>
    <property type="match status" value="1"/>
</dbReference>
<dbReference type="InterPro" id="IPR025877">
    <property type="entry name" value="MobA-like_NTP_Trfase"/>
</dbReference>
<dbReference type="InterPro" id="IPR029044">
    <property type="entry name" value="Nucleotide-diphossugar_trans"/>
</dbReference>
<comment type="caution">
    <text evidence="2">The sequence shown here is derived from an EMBL/GenBank/DDBJ whole genome shotgun (WGS) entry which is preliminary data.</text>
</comment>
<dbReference type="SUPFAM" id="SSF53448">
    <property type="entry name" value="Nucleotide-diphospho-sugar transferases"/>
    <property type="match status" value="1"/>
</dbReference>
<evidence type="ECO:0000259" key="1">
    <source>
        <dbReference type="Pfam" id="PF12804"/>
    </source>
</evidence>
<feature type="domain" description="MobA-like NTP transferase" evidence="1">
    <location>
        <begin position="10"/>
        <end position="171"/>
    </location>
</feature>
<dbReference type="OrthoDB" id="285216at2"/>
<dbReference type="CDD" id="cd04182">
    <property type="entry name" value="GT_2_like_f"/>
    <property type="match status" value="1"/>
</dbReference>
<sequence>MADPFQCGLVLLAAGASKRMGRPKQLLPVQGLTLVRHVAELVLRAPVSPVVVVVGADAQKIEPALAGLPVQITLNPNWSEGLGSSLRVGVDAALELAPKLQGLIVALADQPGLPPNHLEKLIGRFRQGGCSLVASQTGLNLVPPVLFGAEWFPRLRILTGDSGARDILRENRPDFGRVILPDNTDLDTHEDYERYLKEHSS</sequence>
<keyword evidence="2" id="KW-0808">Transferase</keyword>
<dbReference type="PANTHER" id="PTHR43777:SF1">
    <property type="entry name" value="MOLYBDENUM COFACTOR CYTIDYLYLTRANSFERASE"/>
    <property type="match status" value="1"/>
</dbReference>
<dbReference type="GO" id="GO:0016779">
    <property type="term" value="F:nucleotidyltransferase activity"/>
    <property type="evidence" value="ECO:0007669"/>
    <property type="project" value="UniProtKB-ARBA"/>
</dbReference>
<dbReference type="Pfam" id="PF12804">
    <property type="entry name" value="NTP_transf_3"/>
    <property type="match status" value="1"/>
</dbReference>
<accession>A0A4Q1C533</accession>
<dbReference type="EMBL" id="SDHX01000002">
    <property type="protein sequence ID" value="RXK53389.1"/>
    <property type="molecule type" value="Genomic_DNA"/>
</dbReference>
<organism evidence="2 3">
    <name type="scientific">Oleiharenicola lentus</name>
    <dbReference type="NCBI Taxonomy" id="2508720"/>
    <lineage>
        <taxon>Bacteria</taxon>
        <taxon>Pseudomonadati</taxon>
        <taxon>Verrucomicrobiota</taxon>
        <taxon>Opitutia</taxon>
        <taxon>Opitutales</taxon>
        <taxon>Opitutaceae</taxon>
        <taxon>Oleiharenicola</taxon>
    </lineage>
</organism>
<reference evidence="2 3" key="1">
    <citation type="submission" date="2019-01" db="EMBL/GenBank/DDBJ databases">
        <title>Lacunisphaera sp. strain TWA-58.</title>
        <authorList>
            <person name="Chen W.-M."/>
        </authorList>
    </citation>
    <scope>NUCLEOTIDE SEQUENCE [LARGE SCALE GENOMIC DNA]</scope>
    <source>
        <strain evidence="2 3">TWA-58</strain>
    </source>
</reference>
<name>A0A4Q1C533_9BACT</name>